<dbReference type="EMBL" id="BGZK01000886">
    <property type="protein sequence ID" value="GBP64046.1"/>
    <property type="molecule type" value="Genomic_DNA"/>
</dbReference>
<gene>
    <name evidence="2" type="ORF">EVAR_44129_1</name>
</gene>
<evidence type="ECO:0000313" key="2">
    <source>
        <dbReference type="EMBL" id="GBP64046.1"/>
    </source>
</evidence>
<dbReference type="Proteomes" id="UP000299102">
    <property type="component" value="Unassembled WGS sequence"/>
</dbReference>
<evidence type="ECO:0000313" key="3">
    <source>
        <dbReference type="Proteomes" id="UP000299102"/>
    </source>
</evidence>
<comment type="caution">
    <text evidence="2">The sequence shown here is derived from an EMBL/GenBank/DDBJ whole genome shotgun (WGS) entry which is preliminary data.</text>
</comment>
<organism evidence="2 3">
    <name type="scientific">Eumeta variegata</name>
    <name type="common">Bagworm moth</name>
    <name type="synonym">Eumeta japonica</name>
    <dbReference type="NCBI Taxonomy" id="151549"/>
    <lineage>
        <taxon>Eukaryota</taxon>
        <taxon>Metazoa</taxon>
        <taxon>Ecdysozoa</taxon>
        <taxon>Arthropoda</taxon>
        <taxon>Hexapoda</taxon>
        <taxon>Insecta</taxon>
        <taxon>Pterygota</taxon>
        <taxon>Neoptera</taxon>
        <taxon>Endopterygota</taxon>
        <taxon>Lepidoptera</taxon>
        <taxon>Glossata</taxon>
        <taxon>Ditrysia</taxon>
        <taxon>Tineoidea</taxon>
        <taxon>Psychidae</taxon>
        <taxon>Oiketicinae</taxon>
        <taxon>Eumeta</taxon>
    </lineage>
</organism>
<sequence length="105" mass="11525">MRTTNVSVAKFFKASTIKQITYRAARPGAGGGRAGRSPAHRVQYSRGTRPRNARRYYAIVHHVGIGRCGIVVRVDRLARAVSLCPAFLLAVRGVRPRRAGGARRL</sequence>
<keyword evidence="3" id="KW-1185">Reference proteome</keyword>
<protein>
    <submittedName>
        <fullName evidence="2">Uncharacterized protein</fullName>
    </submittedName>
</protein>
<evidence type="ECO:0000256" key="1">
    <source>
        <dbReference type="SAM" id="MobiDB-lite"/>
    </source>
</evidence>
<name>A0A4C1XJF1_EUMVA</name>
<accession>A0A4C1XJF1</accession>
<feature type="region of interest" description="Disordered" evidence="1">
    <location>
        <begin position="27"/>
        <end position="48"/>
    </location>
</feature>
<dbReference type="AlphaFoldDB" id="A0A4C1XJF1"/>
<reference evidence="2 3" key="1">
    <citation type="journal article" date="2019" name="Commun. Biol.">
        <title>The bagworm genome reveals a unique fibroin gene that provides high tensile strength.</title>
        <authorList>
            <person name="Kono N."/>
            <person name="Nakamura H."/>
            <person name="Ohtoshi R."/>
            <person name="Tomita M."/>
            <person name="Numata K."/>
            <person name="Arakawa K."/>
        </authorList>
    </citation>
    <scope>NUCLEOTIDE SEQUENCE [LARGE SCALE GENOMIC DNA]</scope>
</reference>
<proteinExistence type="predicted"/>